<keyword evidence="1" id="KW-0812">Transmembrane</keyword>
<dbReference type="InterPro" id="IPR011029">
    <property type="entry name" value="DEATH-like_dom_sf"/>
</dbReference>
<keyword evidence="1" id="KW-0472">Membrane</keyword>
<organism evidence="2 3">
    <name type="scientific">Mytilus edulis</name>
    <name type="common">Blue mussel</name>
    <dbReference type="NCBI Taxonomy" id="6550"/>
    <lineage>
        <taxon>Eukaryota</taxon>
        <taxon>Metazoa</taxon>
        <taxon>Spiralia</taxon>
        <taxon>Lophotrochozoa</taxon>
        <taxon>Mollusca</taxon>
        <taxon>Bivalvia</taxon>
        <taxon>Autobranchia</taxon>
        <taxon>Pteriomorphia</taxon>
        <taxon>Mytilida</taxon>
        <taxon>Mytiloidea</taxon>
        <taxon>Mytilidae</taxon>
        <taxon>Mytilinae</taxon>
        <taxon>Mytilus</taxon>
    </lineage>
</organism>
<keyword evidence="3" id="KW-1185">Reference proteome</keyword>
<dbReference type="Proteomes" id="UP000683360">
    <property type="component" value="Unassembled WGS sequence"/>
</dbReference>
<evidence type="ECO:0000313" key="3">
    <source>
        <dbReference type="Proteomes" id="UP000683360"/>
    </source>
</evidence>
<comment type="caution">
    <text evidence="2">The sequence shown here is derived from an EMBL/GenBank/DDBJ whole genome shotgun (WGS) entry which is preliminary data.</text>
</comment>
<feature type="transmembrane region" description="Helical" evidence="1">
    <location>
        <begin position="177"/>
        <end position="195"/>
    </location>
</feature>
<proteinExistence type="predicted"/>
<dbReference type="EMBL" id="CAJPWZ010000464">
    <property type="protein sequence ID" value="CAG2193691.1"/>
    <property type="molecule type" value="Genomic_DNA"/>
</dbReference>
<name>A0A8S3QDZ7_MYTED</name>
<reference evidence="2" key="1">
    <citation type="submission" date="2021-03" db="EMBL/GenBank/DDBJ databases">
        <authorList>
            <person name="Bekaert M."/>
        </authorList>
    </citation>
    <scope>NUCLEOTIDE SEQUENCE</scope>
</reference>
<gene>
    <name evidence="2" type="ORF">MEDL_8828</name>
</gene>
<accession>A0A8S3QDZ7</accession>
<evidence type="ECO:0008006" key="4">
    <source>
        <dbReference type="Google" id="ProtNLM"/>
    </source>
</evidence>
<dbReference type="OrthoDB" id="6090450at2759"/>
<protein>
    <recommendedName>
        <fullName evidence="4">DZIP3-like HEPN domain-containing protein</fullName>
    </recommendedName>
</protein>
<evidence type="ECO:0000313" key="2">
    <source>
        <dbReference type="EMBL" id="CAG2193691.1"/>
    </source>
</evidence>
<keyword evidence="1" id="KW-1133">Transmembrane helix</keyword>
<sequence>MSYRVQLRPIGHQELKDYVQLDWHFRRKYIVEGLPTFVPCSLDRYQPITFYRNASSHCILLKSICADRGQTLSGQGSAENDVRCRCDYQQGYDYVSKPKDVCNCNPTQEDCSCYLKQCKDNEYLSRDYQCLLKDLFPVKFQCGQINESREENNTTVLSKDILTDFTMKTTTNGQTGAIVLIVIIALFIGFAKIIYHRVRVQVIYNGISLERQITGNWRALKETINYELMLRSLIEEGMIQTDRKNDLKMKSVNCQKNHYLMCLIRKSRDPSSFKKCIDILRVQGKSTIQVLNKSVSITNWRKRNIEKCHQQLRKCTETLHEFFNPDLVVDHFLEHFIFDVKDFEDVLNCEDARTMTQCFIEKVEKTLHKGSFECLLKVLKDSTFDIVVEELETGLPPAIICYCEEGIIHSKCRVREDNYKVNLTLSAANLDEEIEFEFWDSSCDCLICPLSDTSLEQLIEGSQCGNWSHFIETVFSRHSEEIRDVLIDMNISVNIVDIDGEREQLLGKHPKEDDSVNIITANRKFLESHIDVNELIRAFSKQGQSIFQECNVIPEIDQKAQKFVGLLERNIRLKSQFIRILNKQKEKNKKILDRLDTSHKVFESNVDNLPGNIMRYFPDLVCLADDYENFRSEFVDRNILSAEIDSIQQQRHENNRHTMIAFLIEILKSRRKTTMLSLVDSLFVYKHDSLAERLLQRKEHNVEMSDTHIITESVNTNDELVFSGKFKVCYVY</sequence>
<dbReference type="AlphaFoldDB" id="A0A8S3QDZ7"/>
<evidence type="ECO:0000256" key="1">
    <source>
        <dbReference type="SAM" id="Phobius"/>
    </source>
</evidence>
<dbReference type="Gene3D" id="1.10.533.10">
    <property type="entry name" value="Death Domain, Fas"/>
    <property type="match status" value="2"/>
</dbReference>